<reference evidence="1" key="1">
    <citation type="submission" date="2019-12" db="EMBL/GenBank/DDBJ databases">
        <title>An insight into the sialome of adult female Ixodes ricinus ticks feeding for 6 days.</title>
        <authorList>
            <person name="Perner J."/>
            <person name="Ribeiro J.M.C."/>
        </authorList>
    </citation>
    <scope>NUCLEOTIDE SEQUENCE</scope>
    <source>
        <strain evidence="1">Semi-engorged</strain>
        <tissue evidence="1">Salivary glands</tissue>
    </source>
</reference>
<sequence>MPGHCSHNSKLGNSVFVKYKNNFQMPISKFPRDPRRCVDVKYCGVLRVYFLSQLRAVAIATQSEEERSKRRRTGFERCRLFFMGG</sequence>
<dbReference type="AlphaFoldDB" id="A0A6B0U9Q9"/>
<dbReference type="EMBL" id="GIFC01003262">
    <property type="protein sequence ID" value="MXU85345.1"/>
    <property type="molecule type" value="Transcribed_RNA"/>
</dbReference>
<organism evidence="1">
    <name type="scientific">Ixodes ricinus</name>
    <name type="common">Common tick</name>
    <name type="synonym">Acarus ricinus</name>
    <dbReference type="NCBI Taxonomy" id="34613"/>
    <lineage>
        <taxon>Eukaryota</taxon>
        <taxon>Metazoa</taxon>
        <taxon>Ecdysozoa</taxon>
        <taxon>Arthropoda</taxon>
        <taxon>Chelicerata</taxon>
        <taxon>Arachnida</taxon>
        <taxon>Acari</taxon>
        <taxon>Parasitiformes</taxon>
        <taxon>Ixodida</taxon>
        <taxon>Ixodoidea</taxon>
        <taxon>Ixodidae</taxon>
        <taxon>Ixodinae</taxon>
        <taxon>Ixodes</taxon>
    </lineage>
</organism>
<proteinExistence type="predicted"/>
<accession>A0A6B0U9Q9</accession>
<name>A0A6B0U9Q9_IXORI</name>
<protein>
    <submittedName>
        <fullName evidence="1">Uncharacterized protein</fullName>
    </submittedName>
</protein>
<evidence type="ECO:0000313" key="1">
    <source>
        <dbReference type="EMBL" id="MXU85345.1"/>
    </source>
</evidence>